<dbReference type="GeneID" id="92090746"/>
<keyword evidence="2" id="KW-0812">Transmembrane</keyword>
<sequence length="130" mass="13223">MVQRSPALINSVELQPTILRGLLPIRSPTPQSAAATSALAAASPTSDPAPPSSAPDHQEGGPEQARPAAAAAAVELDEARRSKRITASATAAHGPCRAPRAIREPRRRGTPAAPVIAITIIVALVAIGIP</sequence>
<organism evidence="3 4">
    <name type="scientific">Apiospora phragmitis</name>
    <dbReference type="NCBI Taxonomy" id="2905665"/>
    <lineage>
        <taxon>Eukaryota</taxon>
        <taxon>Fungi</taxon>
        <taxon>Dikarya</taxon>
        <taxon>Ascomycota</taxon>
        <taxon>Pezizomycotina</taxon>
        <taxon>Sordariomycetes</taxon>
        <taxon>Xylariomycetidae</taxon>
        <taxon>Amphisphaeriales</taxon>
        <taxon>Apiosporaceae</taxon>
        <taxon>Apiospora</taxon>
    </lineage>
</organism>
<dbReference type="RefSeq" id="XP_066716952.1">
    <property type="nucleotide sequence ID" value="XM_066857683.1"/>
</dbReference>
<evidence type="ECO:0000313" key="4">
    <source>
        <dbReference type="Proteomes" id="UP001480595"/>
    </source>
</evidence>
<keyword evidence="2" id="KW-0472">Membrane</keyword>
<protein>
    <submittedName>
        <fullName evidence="3">Uncharacterized protein</fullName>
    </submittedName>
</protein>
<keyword evidence="2" id="KW-1133">Transmembrane helix</keyword>
<feature type="transmembrane region" description="Helical" evidence="2">
    <location>
        <begin position="110"/>
        <end position="129"/>
    </location>
</feature>
<evidence type="ECO:0000256" key="2">
    <source>
        <dbReference type="SAM" id="Phobius"/>
    </source>
</evidence>
<accession>A0ABR1VEK5</accession>
<reference evidence="3 4" key="1">
    <citation type="submission" date="2023-01" db="EMBL/GenBank/DDBJ databases">
        <title>Analysis of 21 Apiospora genomes using comparative genomics revels a genus with tremendous synthesis potential of carbohydrate active enzymes and secondary metabolites.</title>
        <authorList>
            <person name="Sorensen T."/>
        </authorList>
    </citation>
    <scope>NUCLEOTIDE SEQUENCE [LARGE SCALE GENOMIC DNA]</scope>
    <source>
        <strain evidence="3 4">CBS 135458</strain>
    </source>
</reference>
<proteinExistence type="predicted"/>
<evidence type="ECO:0000256" key="1">
    <source>
        <dbReference type="SAM" id="MobiDB-lite"/>
    </source>
</evidence>
<comment type="caution">
    <text evidence="3">The sequence shown here is derived from an EMBL/GenBank/DDBJ whole genome shotgun (WGS) entry which is preliminary data.</text>
</comment>
<name>A0ABR1VEK5_9PEZI</name>
<dbReference type="Proteomes" id="UP001480595">
    <property type="component" value="Unassembled WGS sequence"/>
</dbReference>
<feature type="compositionally biased region" description="Low complexity" evidence="1">
    <location>
        <begin position="28"/>
        <end position="46"/>
    </location>
</feature>
<feature type="region of interest" description="Disordered" evidence="1">
    <location>
        <begin position="24"/>
        <end position="109"/>
    </location>
</feature>
<gene>
    <name evidence="3" type="ORF">PG994_006274</name>
</gene>
<evidence type="ECO:0000313" key="3">
    <source>
        <dbReference type="EMBL" id="KAK8069658.1"/>
    </source>
</evidence>
<dbReference type="EMBL" id="JAQQWL010000006">
    <property type="protein sequence ID" value="KAK8069658.1"/>
    <property type="molecule type" value="Genomic_DNA"/>
</dbReference>
<keyword evidence="4" id="KW-1185">Reference proteome</keyword>